<keyword evidence="5" id="KW-1185">Reference proteome</keyword>
<dbReference type="Proteomes" id="UP000604117">
    <property type="component" value="Unassembled WGS sequence"/>
</dbReference>
<accession>A0ABQ4CQZ3</accession>
<evidence type="ECO:0000256" key="2">
    <source>
        <dbReference type="SAM" id="MobiDB-lite"/>
    </source>
</evidence>
<keyword evidence="1" id="KW-0732">Signal</keyword>
<dbReference type="EMBL" id="BONE01000023">
    <property type="protein sequence ID" value="GIF73677.1"/>
    <property type="molecule type" value="Genomic_DNA"/>
</dbReference>
<feature type="compositionally biased region" description="Basic and acidic residues" evidence="2">
    <location>
        <begin position="582"/>
        <end position="594"/>
    </location>
</feature>
<feature type="compositionally biased region" description="Low complexity" evidence="2">
    <location>
        <begin position="595"/>
        <end position="616"/>
    </location>
</feature>
<evidence type="ECO:0000313" key="4">
    <source>
        <dbReference type="EMBL" id="GIF73677.1"/>
    </source>
</evidence>
<dbReference type="Pfam" id="PF07501">
    <property type="entry name" value="G5"/>
    <property type="match status" value="1"/>
</dbReference>
<reference evidence="4 5" key="1">
    <citation type="submission" date="2021-01" db="EMBL/GenBank/DDBJ databases">
        <title>Whole genome shotgun sequence of Asanoa siamensis NBRC 107932.</title>
        <authorList>
            <person name="Komaki H."/>
            <person name="Tamura T."/>
        </authorList>
    </citation>
    <scope>NUCLEOTIDE SEQUENCE [LARGE SCALE GENOMIC DNA]</scope>
    <source>
        <strain evidence="4 5">NBRC 107932</strain>
    </source>
</reference>
<evidence type="ECO:0000259" key="3">
    <source>
        <dbReference type="Pfam" id="PF07501"/>
    </source>
</evidence>
<proteinExistence type="predicted"/>
<feature type="region of interest" description="Disordered" evidence="2">
    <location>
        <begin position="582"/>
        <end position="643"/>
    </location>
</feature>
<gene>
    <name evidence="4" type="ORF">Asi02nite_31950</name>
</gene>
<feature type="domain" description="G5" evidence="3">
    <location>
        <begin position="520"/>
        <end position="579"/>
    </location>
</feature>
<dbReference type="PANTHER" id="PTHR35788">
    <property type="entry name" value="EXPORTED PROTEIN-RELATED"/>
    <property type="match status" value="1"/>
</dbReference>
<comment type="caution">
    <text evidence="4">The sequence shown here is derived from an EMBL/GenBank/DDBJ whole genome shotgun (WGS) entry which is preliminary data.</text>
</comment>
<name>A0ABQ4CQZ3_9ACTN</name>
<dbReference type="PANTHER" id="PTHR35788:SF1">
    <property type="entry name" value="EXPORTED PROTEIN"/>
    <property type="match status" value="1"/>
</dbReference>
<organism evidence="4 5">
    <name type="scientific">Asanoa siamensis</name>
    <dbReference type="NCBI Taxonomy" id="926357"/>
    <lineage>
        <taxon>Bacteria</taxon>
        <taxon>Bacillati</taxon>
        <taxon>Actinomycetota</taxon>
        <taxon>Actinomycetes</taxon>
        <taxon>Micromonosporales</taxon>
        <taxon>Micromonosporaceae</taxon>
        <taxon>Asanoa</taxon>
    </lineage>
</organism>
<dbReference type="RefSeq" id="WP_203713698.1">
    <property type="nucleotide sequence ID" value="NZ_BONE01000023.1"/>
</dbReference>
<dbReference type="InterPro" id="IPR052913">
    <property type="entry name" value="Glycopeptide_resist_protein"/>
</dbReference>
<dbReference type="Pfam" id="PF04294">
    <property type="entry name" value="VanW"/>
    <property type="match status" value="1"/>
</dbReference>
<protein>
    <submittedName>
        <fullName evidence="4">Vanomycin resistance protein VanB</fullName>
    </submittedName>
</protein>
<evidence type="ECO:0000313" key="5">
    <source>
        <dbReference type="Proteomes" id="UP000604117"/>
    </source>
</evidence>
<dbReference type="InterPro" id="IPR007391">
    <property type="entry name" value="Vancomycin_resist_VanW"/>
</dbReference>
<dbReference type="InterPro" id="IPR011098">
    <property type="entry name" value="G5_dom"/>
</dbReference>
<sequence length="643" mass="66671">MQTAPRSTKRRRLAIGGSLLALLLILIGALAGFAYKGDVPRGTSVLGIDIGGLDRASAVSRLHSGLDGRPGLDKPITVHITGDSARTADAQVTPSQVGLAVDVDATVASVAGGGPHLWGGDAVKPTVTVDATKLDAALRPTVERVTGDAATPASITFDGVTPHVTYPSPGKGVDLPKAVDAVKTGWVDAISAAGVTAGGTMPGPGQPGAATASVPLVQVDNAKARAAVDQLMDSLVKPAVAAPVTVHSAKGDVTITPDMIAKSLKIDAAADGTVTPSVDPGALRTALGPAISKIESSPPSAVKGEGATQQVLVSQAGGEYVDGGKLATDVLGVLPNGGPRTVDAVLTPAPAAVADANLQKLGVKEKVSTFTTKFTGGLTEPRVKNIVTVAKKVDGAVVKPGETFSLNGFTGWRGYEQGYVDAPVIENNKLVPAVGGGISQFTTTLFNASYYAGLKDVEHKPHSFYISRYPSVIESTIYWPNLDLKFQNTTPYGMLIDTSYTKDSITVSMWSTKVYDSVKTEWQPKHDVTKPETKTLPAGPDCIATTGTDGFTQDAYRVITKDGKEVQREKFSWRYDAEPRYLCEKPDPADEAKSDQAATDQAQPDQDAPSAPDSQPELPSTDVPVAPVTPPSNNNGGGGWGGR</sequence>
<evidence type="ECO:0000256" key="1">
    <source>
        <dbReference type="ARBA" id="ARBA00022729"/>
    </source>
</evidence>